<feature type="region of interest" description="Disordered" evidence="1">
    <location>
        <begin position="344"/>
        <end position="413"/>
    </location>
</feature>
<name>A0A537JFZ0_9BACT</name>
<keyword evidence="2" id="KW-0472">Membrane</keyword>
<dbReference type="AlphaFoldDB" id="A0A537JFZ0"/>
<gene>
    <name evidence="3" type="ORF">E6H04_05095</name>
</gene>
<reference evidence="3 4" key="1">
    <citation type="journal article" date="2019" name="Nat. Microbiol.">
        <title>Mediterranean grassland soil C-N compound turnover is dependent on rainfall and depth, and is mediated by genomically divergent microorganisms.</title>
        <authorList>
            <person name="Diamond S."/>
            <person name="Andeer P.F."/>
            <person name="Li Z."/>
            <person name="Crits-Christoph A."/>
            <person name="Burstein D."/>
            <person name="Anantharaman K."/>
            <person name="Lane K.R."/>
            <person name="Thomas B.C."/>
            <person name="Pan C."/>
            <person name="Northen T.R."/>
            <person name="Banfield J.F."/>
        </authorList>
    </citation>
    <scope>NUCLEOTIDE SEQUENCE [LARGE SCALE GENOMIC DNA]</scope>
    <source>
        <strain evidence="3">NP_7</strain>
    </source>
</reference>
<evidence type="ECO:0000256" key="1">
    <source>
        <dbReference type="SAM" id="MobiDB-lite"/>
    </source>
</evidence>
<comment type="caution">
    <text evidence="3">The sequence shown here is derived from an EMBL/GenBank/DDBJ whole genome shotgun (WGS) entry which is preliminary data.</text>
</comment>
<feature type="transmembrane region" description="Helical" evidence="2">
    <location>
        <begin position="93"/>
        <end position="113"/>
    </location>
</feature>
<protein>
    <submittedName>
        <fullName evidence="3">Uncharacterized protein</fullName>
    </submittedName>
</protein>
<evidence type="ECO:0000313" key="4">
    <source>
        <dbReference type="Proteomes" id="UP000320048"/>
    </source>
</evidence>
<organism evidence="3 4">
    <name type="scientific">Candidatus Segetimicrobium genomatis</name>
    <dbReference type="NCBI Taxonomy" id="2569760"/>
    <lineage>
        <taxon>Bacteria</taxon>
        <taxon>Bacillati</taxon>
        <taxon>Candidatus Sysuimicrobiota</taxon>
        <taxon>Candidatus Sysuimicrobiia</taxon>
        <taxon>Candidatus Sysuimicrobiales</taxon>
        <taxon>Candidatus Segetimicrobiaceae</taxon>
        <taxon>Candidatus Segetimicrobium</taxon>
    </lineage>
</organism>
<accession>A0A537JFZ0</accession>
<dbReference type="Proteomes" id="UP000320048">
    <property type="component" value="Unassembled WGS sequence"/>
</dbReference>
<dbReference type="EMBL" id="VBAO01000135">
    <property type="protein sequence ID" value="TMI82252.1"/>
    <property type="molecule type" value="Genomic_DNA"/>
</dbReference>
<keyword evidence="2" id="KW-0812">Transmembrane</keyword>
<evidence type="ECO:0000256" key="2">
    <source>
        <dbReference type="SAM" id="Phobius"/>
    </source>
</evidence>
<sequence length="471" mass="49567">MPLPLRELAVVGAGLAAVLVPMLVWLRRPSLLGAARIADRRLGLADRLSTAMESCARSDPPRGLVRLQIADAATAAQGIVPRRAAPIAFPREGWVALALAGALILWAQFLQGWTIPELPAARTAAVIHREGRTLVMIAQHLEGMSRTRGLPETRRLAPRLQDLGRRLETPRVTRQSALRSLQEAVRELRSAQARVERRLGGAALQGGPGSQGASIAPALPAAQGRLEQAIRELESFAARLGSESGAGAREDLARRLRAMSESLDQMKAPASSRRDVAAARREVERGHFGAAASALGDALADLQSLERMLGDDQALGEARHQVESSAERIAQGGSLGVGVTVATQTAPESGPAPSAPGPNPVIPTAEETASPPPGPNEGSLPGEGRGPHLGAPTPRLEGSRVEEHLAGRQGEGTAVTRDLLAPGRAGAPHLSASPVPADVAHQNDRALAREPLPPAYLTLIRRYFEALETGR</sequence>
<feature type="compositionally biased region" description="Basic and acidic residues" evidence="1">
    <location>
        <begin position="397"/>
        <end position="406"/>
    </location>
</feature>
<feature type="transmembrane region" description="Helical" evidence="2">
    <location>
        <begin position="6"/>
        <end position="26"/>
    </location>
</feature>
<proteinExistence type="predicted"/>
<evidence type="ECO:0000313" key="3">
    <source>
        <dbReference type="EMBL" id="TMI82252.1"/>
    </source>
</evidence>
<keyword evidence="2" id="KW-1133">Transmembrane helix</keyword>